<feature type="transmembrane region" description="Helical" evidence="1">
    <location>
        <begin position="74"/>
        <end position="93"/>
    </location>
</feature>
<evidence type="ECO:0000313" key="2">
    <source>
        <dbReference type="EMBL" id="SUB24010.1"/>
    </source>
</evidence>
<protein>
    <recommendedName>
        <fullName evidence="4">Transmembrane protein</fullName>
    </recommendedName>
</protein>
<keyword evidence="1" id="KW-1133">Transmembrane helix</keyword>
<evidence type="ECO:0008006" key="4">
    <source>
        <dbReference type="Google" id="ProtNLM"/>
    </source>
</evidence>
<keyword evidence="1" id="KW-0472">Membrane</keyword>
<proteinExistence type="predicted"/>
<dbReference type="RefSeq" id="WP_115249280.1">
    <property type="nucleotide sequence ID" value="NZ_JBMMEM010000009.1"/>
</dbReference>
<keyword evidence="1" id="KW-0812">Transmembrane</keyword>
<feature type="transmembrane region" description="Helical" evidence="1">
    <location>
        <begin position="99"/>
        <end position="117"/>
    </location>
</feature>
<dbReference type="AlphaFoldDB" id="A0A379AQZ1"/>
<evidence type="ECO:0000313" key="3">
    <source>
        <dbReference type="Proteomes" id="UP000255098"/>
    </source>
</evidence>
<name>A0A379AQZ1_AVIAV</name>
<reference evidence="2 3" key="1">
    <citation type="submission" date="2018-06" db="EMBL/GenBank/DDBJ databases">
        <authorList>
            <consortium name="Pathogen Informatics"/>
            <person name="Doyle S."/>
        </authorList>
    </citation>
    <scope>NUCLEOTIDE SEQUENCE [LARGE SCALE GENOMIC DNA]</scope>
    <source>
        <strain evidence="3">NCTC 11297</strain>
    </source>
</reference>
<sequence>MNDEVKARPFSVTFISWLTIIGGFVGLIYFMYLLMSAPEIMNMMIGSVIVLGGIAISLIYASITMLEGKSWGRYLYVAISVLSAVIIFLMNGIEDRQTIISIMRTAIFAFLLYRPNVNAYFKNNAR</sequence>
<feature type="transmembrane region" description="Helical" evidence="1">
    <location>
        <begin position="12"/>
        <end position="34"/>
    </location>
</feature>
<evidence type="ECO:0000256" key="1">
    <source>
        <dbReference type="SAM" id="Phobius"/>
    </source>
</evidence>
<dbReference type="Proteomes" id="UP000255098">
    <property type="component" value="Unassembled WGS sequence"/>
</dbReference>
<feature type="transmembrane region" description="Helical" evidence="1">
    <location>
        <begin position="40"/>
        <end position="62"/>
    </location>
</feature>
<organism evidence="2 3">
    <name type="scientific">Avibacterium avium</name>
    <name type="common">Pasteurella avium</name>
    <dbReference type="NCBI Taxonomy" id="751"/>
    <lineage>
        <taxon>Bacteria</taxon>
        <taxon>Pseudomonadati</taxon>
        <taxon>Pseudomonadota</taxon>
        <taxon>Gammaproteobacteria</taxon>
        <taxon>Pasteurellales</taxon>
        <taxon>Pasteurellaceae</taxon>
        <taxon>Avibacterium</taxon>
    </lineage>
</organism>
<keyword evidence="3" id="KW-1185">Reference proteome</keyword>
<dbReference type="GeneID" id="300133245"/>
<gene>
    <name evidence="2" type="ORF">NCTC11297_01033</name>
</gene>
<dbReference type="EMBL" id="UGSP01000001">
    <property type="protein sequence ID" value="SUB24010.1"/>
    <property type="molecule type" value="Genomic_DNA"/>
</dbReference>
<accession>A0A379AQZ1</accession>